<protein>
    <submittedName>
        <fullName evidence="1">Uncharacterized protein</fullName>
    </submittedName>
</protein>
<dbReference type="AlphaFoldDB" id="A0A2S6N5C8"/>
<reference evidence="1 2" key="1">
    <citation type="journal article" date="2018" name="Arch. Microbiol.">
        <title>New insights into the metabolic potential of the phototrophic purple bacterium Rhodopila globiformis DSM 161(T) from its draft genome sequence and evidence for a vanadium-dependent nitrogenase.</title>
        <authorList>
            <person name="Imhoff J.F."/>
            <person name="Rahn T."/>
            <person name="Kunzel S."/>
            <person name="Neulinger S.C."/>
        </authorList>
    </citation>
    <scope>NUCLEOTIDE SEQUENCE [LARGE SCALE GENOMIC DNA]</scope>
    <source>
        <strain evidence="1 2">DSM 16996</strain>
    </source>
</reference>
<proteinExistence type="predicted"/>
<dbReference type="Proteomes" id="UP000239089">
    <property type="component" value="Unassembled WGS sequence"/>
</dbReference>
<evidence type="ECO:0000313" key="2">
    <source>
        <dbReference type="Proteomes" id="UP000239089"/>
    </source>
</evidence>
<sequence>MRFPFTARVAAREGARQEARALLCARDSPIEKAENPGRILRRAPAMARRREQFQDWDAQ</sequence>
<organism evidence="1 2">
    <name type="scientific">Rhodoblastus sphagnicola</name>
    <dbReference type="NCBI Taxonomy" id="333368"/>
    <lineage>
        <taxon>Bacteria</taxon>
        <taxon>Pseudomonadati</taxon>
        <taxon>Pseudomonadota</taxon>
        <taxon>Alphaproteobacteria</taxon>
        <taxon>Hyphomicrobiales</taxon>
        <taxon>Rhodoblastaceae</taxon>
        <taxon>Rhodoblastus</taxon>
    </lineage>
</organism>
<gene>
    <name evidence="1" type="ORF">CCR94_14270</name>
</gene>
<dbReference type="EMBL" id="NHSJ01000087">
    <property type="protein sequence ID" value="PPQ29809.1"/>
    <property type="molecule type" value="Genomic_DNA"/>
</dbReference>
<name>A0A2S6N5C8_9HYPH</name>
<evidence type="ECO:0000313" key="1">
    <source>
        <dbReference type="EMBL" id="PPQ29809.1"/>
    </source>
</evidence>
<keyword evidence="2" id="KW-1185">Reference proteome</keyword>
<accession>A0A2S6N5C8</accession>
<comment type="caution">
    <text evidence="1">The sequence shown here is derived from an EMBL/GenBank/DDBJ whole genome shotgun (WGS) entry which is preliminary data.</text>
</comment>